<reference evidence="1 2" key="2">
    <citation type="submission" date="2018-11" db="EMBL/GenBank/DDBJ databases">
        <authorList>
            <consortium name="Pathogen Informatics"/>
        </authorList>
    </citation>
    <scope>NUCLEOTIDE SEQUENCE [LARGE SCALE GENOMIC DNA]</scope>
</reference>
<keyword evidence="2" id="KW-1185">Reference proteome</keyword>
<evidence type="ECO:0000313" key="3">
    <source>
        <dbReference type="WBParaSite" id="NBR_0000270301-mRNA-1"/>
    </source>
</evidence>
<name>A0A0N4XJK1_NIPBR</name>
<evidence type="ECO:0000313" key="2">
    <source>
        <dbReference type="Proteomes" id="UP000271162"/>
    </source>
</evidence>
<accession>A0A0N4XJK1</accession>
<reference evidence="3" key="1">
    <citation type="submission" date="2017-02" db="UniProtKB">
        <authorList>
            <consortium name="WormBaseParasite"/>
        </authorList>
    </citation>
    <scope>IDENTIFICATION</scope>
</reference>
<sequence>MSGCFGMLAGTVDAVYGGGVPFRPIGAFCRLKENSVGRIATRHLPSHRRLGAVYDLLAKDSIQNGPNFDRLLGFTLHSGKD</sequence>
<evidence type="ECO:0000313" key="1">
    <source>
        <dbReference type="EMBL" id="VDL66293.1"/>
    </source>
</evidence>
<dbReference type="EMBL" id="UYSL01003350">
    <property type="protein sequence ID" value="VDL66293.1"/>
    <property type="molecule type" value="Genomic_DNA"/>
</dbReference>
<dbReference type="WBParaSite" id="NBR_0000270301-mRNA-1">
    <property type="protein sequence ID" value="NBR_0000270301-mRNA-1"/>
    <property type="gene ID" value="NBR_0000270301"/>
</dbReference>
<gene>
    <name evidence="1" type="ORF">NBR_LOCUS2704</name>
</gene>
<protein>
    <submittedName>
        <fullName evidence="3">Transposase</fullName>
    </submittedName>
</protein>
<dbReference type="AlphaFoldDB" id="A0A0N4XJK1"/>
<proteinExistence type="predicted"/>
<organism evidence="3">
    <name type="scientific">Nippostrongylus brasiliensis</name>
    <name type="common">Rat hookworm</name>
    <dbReference type="NCBI Taxonomy" id="27835"/>
    <lineage>
        <taxon>Eukaryota</taxon>
        <taxon>Metazoa</taxon>
        <taxon>Ecdysozoa</taxon>
        <taxon>Nematoda</taxon>
        <taxon>Chromadorea</taxon>
        <taxon>Rhabditida</taxon>
        <taxon>Rhabditina</taxon>
        <taxon>Rhabditomorpha</taxon>
        <taxon>Strongyloidea</taxon>
        <taxon>Heligmosomidae</taxon>
        <taxon>Nippostrongylus</taxon>
    </lineage>
</organism>
<dbReference type="Proteomes" id="UP000271162">
    <property type="component" value="Unassembled WGS sequence"/>
</dbReference>